<dbReference type="EMBL" id="CVMT01000004">
    <property type="protein sequence ID" value="CRG88055.1"/>
    <property type="molecule type" value="Genomic_DNA"/>
</dbReference>
<sequence length="129" mass="15111">MENTENTVTLMRHSGTEEDAEEQQAQGRVEEHAQKADNKHGEDNLSTMSRGQYKWLSKLIESIEEDNAQKMGKLLRDEKTSKLDFITSLAKKMPILCRLPGLRMTLRKLYLLFYYSHQRWANLTLFKSF</sequence>
<keyword evidence="3" id="KW-1185">Reference proteome</keyword>
<evidence type="ECO:0000313" key="3">
    <source>
        <dbReference type="Proteomes" id="UP000054383"/>
    </source>
</evidence>
<name>A0A0U1LXN6_TALIS</name>
<gene>
    <name evidence="2" type="ORF">PISL3812_05081</name>
</gene>
<protein>
    <submittedName>
        <fullName evidence="2">Uncharacterized protein</fullName>
    </submittedName>
</protein>
<evidence type="ECO:0000313" key="2">
    <source>
        <dbReference type="EMBL" id="CRG88055.1"/>
    </source>
</evidence>
<accession>A0A0U1LXN6</accession>
<proteinExistence type="predicted"/>
<organism evidence="2 3">
    <name type="scientific">Talaromyces islandicus</name>
    <name type="common">Penicillium islandicum</name>
    <dbReference type="NCBI Taxonomy" id="28573"/>
    <lineage>
        <taxon>Eukaryota</taxon>
        <taxon>Fungi</taxon>
        <taxon>Dikarya</taxon>
        <taxon>Ascomycota</taxon>
        <taxon>Pezizomycotina</taxon>
        <taxon>Eurotiomycetes</taxon>
        <taxon>Eurotiomycetidae</taxon>
        <taxon>Eurotiales</taxon>
        <taxon>Trichocomaceae</taxon>
        <taxon>Talaromyces</taxon>
        <taxon>Talaromyces sect. Islandici</taxon>
    </lineage>
</organism>
<dbReference type="AlphaFoldDB" id="A0A0U1LXN6"/>
<reference evidence="2 3" key="1">
    <citation type="submission" date="2015-04" db="EMBL/GenBank/DDBJ databases">
        <authorList>
            <person name="Syromyatnikov M.Y."/>
            <person name="Popov V.N."/>
        </authorList>
    </citation>
    <scope>NUCLEOTIDE SEQUENCE [LARGE SCALE GENOMIC DNA]</scope>
    <source>
        <strain evidence="2">WF-38-12</strain>
    </source>
</reference>
<evidence type="ECO:0000256" key="1">
    <source>
        <dbReference type="SAM" id="MobiDB-lite"/>
    </source>
</evidence>
<feature type="compositionally biased region" description="Basic and acidic residues" evidence="1">
    <location>
        <begin position="28"/>
        <end position="43"/>
    </location>
</feature>
<dbReference type="Proteomes" id="UP000054383">
    <property type="component" value="Unassembled WGS sequence"/>
</dbReference>
<feature type="region of interest" description="Disordered" evidence="1">
    <location>
        <begin position="1"/>
        <end position="46"/>
    </location>
</feature>